<dbReference type="RefSeq" id="WP_100335083.1">
    <property type="nucleotide sequence ID" value="NZ_PGFA01000001.1"/>
</dbReference>
<comment type="caution">
    <text evidence="1">The sequence shown here is derived from an EMBL/GenBank/DDBJ whole genome shotgun (WGS) entry which is preliminary data.</text>
</comment>
<evidence type="ECO:0000313" key="2">
    <source>
        <dbReference type="Proteomes" id="UP000228535"/>
    </source>
</evidence>
<dbReference type="Proteomes" id="UP000228535">
    <property type="component" value="Unassembled WGS sequence"/>
</dbReference>
<dbReference type="AlphaFoldDB" id="A0A2M9BN35"/>
<name>A0A2M9BN35_9BACT</name>
<gene>
    <name evidence="1" type="ORF">CLV45_0780</name>
</gene>
<dbReference type="EMBL" id="PGFA01000001">
    <property type="protein sequence ID" value="PJJ59363.1"/>
    <property type="molecule type" value="Genomic_DNA"/>
</dbReference>
<organism evidence="1 2">
    <name type="scientific">Hymenobacter chitinivorans DSM 11115</name>
    <dbReference type="NCBI Taxonomy" id="1121954"/>
    <lineage>
        <taxon>Bacteria</taxon>
        <taxon>Pseudomonadati</taxon>
        <taxon>Bacteroidota</taxon>
        <taxon>Cytophagia</taxon>
        <taxon>Cytophagales</taxon>
        <taxon>Hymenobacteraceae</taxon>
        <taxon>Hymenobacter</taxon>
    </lineage>
</organism>
<evidence type="ECO:0000313" key="1">
    <source>
        <dbReference type="EMBL" id="PJJ59363.1"/>
    </source>
</evidence>
<accession>A0A2M9BN35</accession>
<dbReference type="OrthoDB" id="874413at2"/>
<reference evidence="1 2" key="1">
    <citation type="submission" date="2017-11" db="EMBL/GenBank/DDBJ databases">
        <title>Genomic Encyclopedia of Archaeal and Bacterial Type Strains, Phase II (KMG-II): From Individual Species to Whole Genera.</title>
        <authorList>
            <person name="Goeker M."/>
        </authorList>
    </citation>
    <scope>NUCLEOTIDE SEQUENCE [LARGE SCALE GENOMIC DNA]</scope>
    <source>
        <strain evidence="1 2">DSM 11115</strain>
    </source>
</reference>
<keyword evidence="2" id="KW-1185">Reference proteome</keyword>
<proteinExistence type="predicted"/>
<sequence length="278" mass="31264">MTLAFPLLPTSQDYTVTVQTTNLLGNLLYENTRQTTFRKQPLQKTAAGWLYEVTVLSFQQTENQGLAQLDADTAQLRRRLLIETDAAGALERIANKEELRAQWAKLEPELLRKYRRSDQITPGMVSGLGQVLHGDGYLEDVLRRGYEYGTLFPAFYGQTYGEHPVPGPPRTIARFLGNLDLPLTTQIKRRTETLTDVELALVVEGQVDQETYPAEAVRQGLRTMTDQYDLDTTLNSQHVESYEFDHRSSLLNAAQFTVFGVQGVFMSKTLCTLQPAGA</sequence>
<protein>
    <submittedName>
        <fullName evidence="1">Uncharacterized protein</fullName>
    </submittedName>
</protein>